<proteinExistence type="predicted"/>
<dbReference type="PANTHER" id="PTHR21485">
    <property type="entry name" value="HAD SUPERFAMILY MEMBERS CMAS AND KDSC"/>
    <property type="match status" value="1"/>
</dbReference>
<reference evidence="1" key="1">
    <citation type="submission" date="2019-10" db="EMBL/GenBank/DDBJ databases">
        <title>Metagenomic sequencing of thiosulfate-disproportionating enrichment culture.</title>
        <authorList>
            <person name="Umezawa K."/>
            <person name="Kojima H."/>
            <person name="Fukui M."/>
        </authorList>
    </citation>
    <scope>NUCLEOTIDE SEQUENCE</scope>
    <source>
        <strain evidence="1">45J</strain>
    </source>
</reference>
<dbReference type="PANTHER" id="PTHR21485:SF6">
    <property type="entry name" value="N-ACYLNEURAMINATE CYTIDYLYLTRANSFERASE-RELATED"/>
    <property type="match status" value="1"/>
</dbReference>
<protein>
    <submittedName>
        <fullName evidence="1">Acylneuraminate cytidylyltransferase family protein</fullName>
    </submittedName>
</protein>
<dbReference type="Pfam" id="PF02348">
    <property type="entry name" value="CTP_transf_3"/>
    <property type="match status" value="1"/>
</dbReference>
<accession>A0A5J4L0Y3</accession>
<keyword evidence="1" id="KW-0548">Nucleotidyltransferase</keyword>
<dbReference type="SUPFAM" id="SSF53448">
    <property type="entry name" value="Nucleotide-diphospho-sugar transferases"/>
    <property type="match status" value="1"/>
</dbReference>
<dbReference type="EMBL" id="BLAB01000001">
    <property type="protein sequence ID" value="GER93413.1"/>
    <property type="molecule type" value="Genomic_DNA"/>
</dbReference>
<dbReference type="AlphaFoldDB" id="A0A5J4L0Y3"/>
<comment type="caution">
    <text evidence="1">The sequence shown here is derived from an EMBL/GenBank/DDBJ whole genome shotgun (WGS) entry which is preliminary data.</text>
</comment>
<dbReference type="GO" id="GO:0008781">
    <property type="term" value="F:N-acylneuraminate cytidylyltransferase activity"/>
    <property type="evidence" value="ECO:0007669"/>
    <property type="project" value="TreeGrafter"/>
</dbReference>
<dbReference type="Gene3D" id="3.90.550.10">
    <property type="entry name" value="Spore Coat Polysaccharide Biosynthesis Protein SpsA, Chain A"/>
    <property type="match status" value="1"/>
</dbReference>
<keyword evidence="1" id="KW-0808">Transferase</keyword>
<dbReference type="InterPro" id="IPR050793">
    <property type="entry name" value="CMP-NeuNAc_synthase"/>
</dbReference>
<evidence type="ECO:0000313" key="1">
    <source>
        <dbReference type="EMBL" id="GER93413.1"/>
    </source>
</evidence>
<sequence>MKVLGIIPARGGSKRIPNKNIYPLGGIPLICHCLRIAKKSPSIDRLVVSTEDLAIAEVAKKEGVEIIKRPVELAQDNTPTLPVIKHVINELDKTGFHADIILTIQPTYPFITVDNIEKAIRVFFEIDDIDSVTTVKKAPFHYHPYNARKINKDGTISFMFPEEKKRCPNSQSAPPVYFFGNLYASKRATIFEKDSLYGERSFPVEVSNIEGFDIDDMFDMEMAEWLLTRKR</sequence>
<name>A0A5J4L0Y3_9ZZZZ</name>
<organism evidence="1">
    <name type="scientific">hot springs metagenome</name>
    <dbReference type="NCBI Taxonomy" id="433727"/>
    <lineage>
        <taxon>unclassified sequences</taxon>
        <taxon>metagenomes</taxon>
        <taxon>ecological metagenomes</taxon>
    </lineage>
</organism>
<dbReference type="CDD" id="cd02513">
    <property type="entry name" value="CMP-NeuAc_Synthase"/>
    <property type="match status" value="1"/>
</dbReference>
<gene>
    <name evidence="1" type="ORF">A45J_1154</name>
</gene>
<dbReference type="InterPro" id="IPR003329">
    <property type="entry name" value="Cytidylyl_trans"/>
</dbReference>
<dbReference type="InterPro" id="IPR029044">
    <property type="entry name" value="Nucleotide-diphossugar_trans"/>
</dbReference>